<accession>A0A3B1A4Z3</accession>
<reference evidence="1" key="1">
    <citation type="submission" date="2018-06" db="EMBL/GenBank/DDBJ databases">
        <authorList>
            <person name="Zhirakovskaya E."/>
        </authorList>
    </citation>
    <scope>NUCLEOTIDE SEQUENCE</scope>
</reference>
<proteinExistence type="predicted"/>
<evidence type="ECO:0000313" key="1">
    <source>
        <dbReference type="EMBL" id="VAW87976.1"/>
    </source>
</evidence>
<organism evidence="1">
    <name type="scientific">hydrothermal vent metagenome</name>
    <dbReference type="NCBI Taxonomy" id="652676"/>
    <lineage>
        <taxon>unclassified sequences</taxon>
        <taxon>metagenomes</taxon>
        <taxon>ecological metagenomes</taxon>
    </lineage>
</organism>
<protein>
    <submittedName>
        <fullName evidence="1">Uncharacterized protein</fullName>
    </submittedName>
</protein>
<sequence length="74" mass="8263">MRELTFSEVEKVSGASVPALGVSFPDHPGEPRNIQGPPPLSNEWRMFLRGRIISRMRDADNILNSPFGSLGIWQ</sequence>
<gene>
    <name evidence="1" type="ORF">MNBD_GAMMA16-2201</name>
</gene>
<name>A0A3B1A4Z3_9ZZZZ</name>
<dbReference type="EMBL" id="UOFO01000137">
    <property type="protein sequence ID" value="VAW87976.1"/>
    <property type="molecule type" value="Genomic_DNA"/>
</dbReference>
<dbReference type="AlphaFoldDB" id="A0A3B1A4Z3"/>